<name>A0A0C3C5C7_HEBCY</name>
<reference evidence="3 4" key="1">
    <citation type="submission" date="2014-04" db="EMBL/GenBank/DDBJ databases">
        <authorList>
            <consortium name="DOE Joint Genome Institute"/>
            <person name="Kuo A."/>
            <person name="Gay G."/>
            <person name="Dore J."/>
            <person name="Kohler A."/>
            <person name="Nagy L.G."/>
            <person name="Floudas D."/>
            <person name="Copeland A."/>
            <person name="Barry K.W."/>
            <person name="Cichocki N."/>
            <person name="Veneault-Fourrey C."/>
            <person name="LaButti K."/>
            <person name="Lindquist E.A."/>
            <person name="Lipzen A."/>
            <person name="Lundell T."/>
            <person name="Morin E."/>
            <person name="Murat C."/>
            <person name="Sun H."/>
            <person name="Tunlid A."/>
            <person name="Henrissat B."/>
            <person name="Grigoriev I.V."/>
            <person name="Hibbett D.S."/>
            <person name="Martin F."/>
            <person name="Nordberg H.P."/>
            <person name="Cantor M.N."/>
            <person name="Hua S.X."/>
        </authorList>
    </citation>
    <scope>NUCLEOTIDE SEQUENCE [LARGE SCALE GENOMIC DNA]</scope>
    <source>
        <strain evidence="4">h7</strain>
    </source>
</reference>
<dbReference type="Proteomes" id="UP000053424">
    <property type="component" value="Unassembled WGS sequence"/>
</dbReference>
<feature type="region of interest" description="Disordered" evidence="2">
    <location>
        <begin position="128"/>
        <end position="147"/>
    </location>
</feature>
<dbReference type="HOGENOM" id="CLU_688979_0_0_1"/>
<dbReference type="EMBL" id="KN831788">
    <property type="protein sequence ID" value="KIM38796.1"/>
    <property type="molecule type" value="Genomic_DNA"/>
</dbReference>
<keyword evidence="1" id="KW-0175">Coiled coil</keyword>
<sequence length="400" mass="44484">MALGERKRALIARARALDKKARSLTHDRYEWANGFKELKREMNYLFRDMASLNDDLKARNFVEIAPTTFVQEVVRIILLVANKQISVEQARLQSIALTLTPDALRGASTNGDSETSGVIPSQIKAGVPAQAGTNTRMREEAEEEPQMQELQKTIKEEQTDPKTSYRTPGPMLTKYVDNENEVEESKEPTIQGPSLVACERCIERGKQCLAYNTTRRSVCSNSHAKRVRCSNSRKSMKEAAMAKSKLNGDPQPDAKPQLGRTVGPRRQALSRRVEELEQVIEELKAEVVKRQRNDQLEDAILTMSNFIQQHTASLDARVQGEQATAQRVRALEATLLVSGIPVPPPVPEAAVASTNDGPISFKSISSLPSTSRDGILLTPHHGRKRVGSEIFRIPKRARSV</sequence>
<organism evidence="3 4">
    <name type="scientific">Hebeloma cylindrosporum</name>
    <dbReference type="NCBI Taxonomy" id="76867"/>
    <lineage>
        <taxon>Eukaryota</taxon>
        <taxon>Fungi</taxon>
        <taxon>Dikarya</taxon>
        <taxon>Basidiomycota</taxon>
        <taxon>Agaricomycotina</taxon>
        <taxon>Agaricomycetes</taxon>
        <taxon>Agaricomycetidae</taxon>
        <taxon>Agaricales</taxon>
        <taxon>Agaricineae</taxon>
        <taxon>Hymenogastraceae</taxon>
        <taxon>Hebeloma</taxon>
    </lineage>
</organism>
<gene>
    <name evidence="3" type="ORF">M413DRAFT_29746</name>
</gene>
<keyword evidence="4" id="KW-1185">Reference proteome</keyword>
<evidence type="ECO:0000256" key="1">
    <source>
        <dbReference type="SAM" id="Coils"/>
    </source>
</evidence>
<feature type="region of interest" description="Disordered" evidence="2">
    <location>
        <begin position="230"/>
        <end position="266"/>
    </location>
</feature>
<evidence type="ECO:0000313" key="4">
    <source>
        <dbReference type="Proteomes" id="UP000053424"/>
    </source>
</evidence>
<feature type="coiled-coil region" evidence="1">
    <location>
        <begin position="266"/>
        <end position="293"/>
    </location>
</feature>
<protein>
    <submittedName>
        <fullName evidence="3">Uncharacterized protein</fullName>
    </submittedName>
</protein>
<reference evidence="4" key="2">
    <citation type="submission" date="2015-01" db="EMBL/GenBank/DDBJ databases">
        <title>Evolutionary Origins and Diversification of the Mycorrhizal Mutualists.</title>
        <authorList>
            <consortium name="DOE Joint Genome Institute"/>
            <consortium name="Mycorrhizal Genomics Consortium"/>
            <person name="Kohler A."/>
            <person name="Kuo A."/>
            <person name="Nagy L.G."/>
            <person name="Floudas D."/>
            <person name="Copeland A."/>
            <person name="Barry K.W."/>
            <person name="Cichocki N."/>
            <person name="Veneault-Fourrey C."/>
            <person name="LaButti K."/>
            <person name="Lindquist E.A."/>
            <person name="Lipzen A."/>
            <person name="Lundell T."/>
            <person name="Morin E."/>
            <person name="Murat C."/>
            <person name="Riley R."/>
            <person name="Ohm R."/>
            <person name="Sun H."/>
            <person name="Tunlid A."/>
            <person name="Henrissat B."/>
            <person name="Grigoriev I.V."/>
            <person name="Hibbett D.S."/>
            <person name="Martin F."/>
        </authorList>
    </citation>
    <scope>NUCLEOTIDE SEQUENCE [LARGE SCALE GENOMIC DNA]</scope>
    <source>
        <strain evidence="4">h7</strain>
    </source>
</reference>
<accession>A0A0C3C5C7</accession>
<dbReference type="AlphaFoldDB" id="A0A0C3C5C7"/>
<evidence type="ECO:0000256" key="2">
    <source>
        <dbReference type="SAM" id="MobiDB-lite"/>
    </source>
</evidence>
<proteinExistence type="predicted"/>
<evidence type="ECO:0000313" key="3">
    <source>
        <dbReference type="EMBL" id="KIM38796.1"/>
    </source>
</evidence>